<dbReference type="InterPro" id="IPR043502">
    <property type="entry name" value="DNA/RNA_pol_sf"/>
</dbReference>
<dbReference type="Pfam" id="PF25597">
    <property type="entry name" value="SH3_retrovirus"/>
    <property type="match status" value="1"/>
</dbReference>
<keyword evidence="1" id="KW-0694">RNA-binding</keyword>
<feature type="domain" description="Integrase catalytic" evidence="3">
    <location>
        <begin position="555"/>
        <end position="717"/>
    </location>
</feature>
<feature type="region of interest" description="Disordered" evidence="2">
    <location>
        <begin position="250"/>
        <end position="279"/>
    </location>
</feature>
<dbReference type="Proteomes" id="UP000053095">
    <property type="component" value="Unassembled WGS sequence"/>
</dbReference>
<name>A0A0B8MXW7_TALPI</name>
<dbReference type="Pfam" id="PF07727">
    <property type="entry name" value="RVT_2"/>
    <property type="match status" value="1"/>
</dbReference>
<dbReference type="GO" id="GO:0003723">
    <property type="term" value="F:RNA binding"/>
    <property type="evidence" value="ECO:0007669"/>
    <property type="project" value="UniProtKB-KW"/>
</dbReference>
<evidence type="ECO:0000256" key="1">
    <source>
        <dbReference type="ARBA" id="ARBA00022884"/>
    </source>
</evidence>
<protein>
    <recommendedName>
        <fullName evidence="3">Integrase catalytic domain-containing protein</fullName>
    </recommendedName>
</protein>
<dbReference type="InterPro" id="IPR036397">
    <property type="entry name" value="RNaseH_sf"/>
</dbReference>
<feature type="region of interest" description="Disordered" evidence="2">
    <location>
        <begin position="843"/>
        <end position="869"/>
    </location>
</feature>
<proteinExistence type="predicted"/>
<dbReference type="SUPFAM" id="SSF53098">
    <property type="entry name" value="Ribonuclease H-like"/>
    <property type="match status" value="1"/>
</dbReference>
<reference evidence="5" key="1">
    <citation type="journal article" date="2015" name="Genome Announc.">
        <title>Draft genome sequence of Talaromyces cellulolyticus strain Y-94, a source of lignocellulosic biomass-degrading enzymes.</title>
        <authorList>
            <person name="Fujii T."/>
            <person name="Koike H."/>
            <person name="Sawayama S."/>
            <person name="Yano S."/>
            <person name="Inoue H."/>
        </authorList>
    </citation>
    <scope>NUCLEOTIDE SEQUENCE [LARGE SCALE GENOMIC DNA]</scope>
    <source>
        <strain evidence="5">Y-94</strain>
    </source>
</reference>
<organism evidence="4 5">
    <name type="scientific">Talaromyces pinophilus</name>
    <name type="common">Penicillium pinophilum</name>
    <dbReference type="NCBI Taxonomy" id="128442"/>
    <lineage>
        <taxon>Eukaryota</taxon>
        <taxon>Fungi</taxon>
        <taxon>Dikarya</taxon>
        <taxon>Ascomycota</taxon>
        <taxon>Pezizomycotina</taxon>
        <taxon>Eurotiomycetes</taxon>
        <taxon>Eurotiomycetidae</taxon>
        <taxon>Eurotiales</taxon>
        <taxon>Trichocomaceae</taxon>
        <taxon>Talaromyces</taxon>
        <taxon>Talaromyces sect. Talaromyces</taxon>
    </lineage>
</organism>
<evidence type="ECO:0000313" key="4">
    <source>
        <dbReference type="EMBL" id="GAM33493.1"/>
    </source>
</evidence>
<accession>A0A0B8MXW7</accession>
<dbReference type="GO" id="GO:0005634">
    <property type="term" value="C:nucleus"/>
    <property type="evidence" value="ECO:0007669"/>
    <property type="project" value="UniProtKB-ARBA"/>
</dbReference>
<sequence length="1556" mass="178647">MASEDKNQTILSSKRDWERWLRPIKSKALGTEVWEYINPDLTLPANGAASPSDEELADNTKKYGKILIKPEVPSQREGESDTSLTLRYELYKQARDEYKTDRANIAAIREHIFKTIDQSANLLVEDKASVRDILSELQKRYKPDTNREQFDIINEWTSLKTGPAGKRQLNAWIKSWIETYNRARQYKVPGIGLDEKHAMLEFMLAIQHLYESFYNTWYEAVYNDRETSFVELITKFEDFTKSKRGGSAYATFGSNNTGSNESNKAKPTPQERPCPCGQPKSVHPKWEDCEYCNEGIRDDDWTPDPKIAKKVAENAARYKPLKEFIQKHKKKAENRPAVNVNAVFTTTNSCDPLVDSVIHDGGATESISNNIRRMEDFVPERIHIRGFGGSVWAEGRGTMVVWATAPGDKEKSQELRIRNALYCPDGPISLISGKALNRNGIFKDEEKNILYSRKGGYRVIAELQSVNDQAIIEYNPEKPSTTYALKKVRFSIEEPYSKASFDRWHRRLGHPSDAVINHLKDHVTGVEIDTTDRPLCESCKLSTAKQQISRRPMAVGSTPWEIAHFDIVPMSESWDGMKYFIHFYCLYSGDHEVIHVHSKRVLSSAVIEFEKKKKRQGFLIKALHTDGEQSLNDMFIAHIRRQGIELRQSAPYSPQQNGSAERSGGVIITMARTILSEANLPENLWPLAIDHAIYLLQRLPKEKLGWKTPYEIIQSITKLTKSVIPNLGHIKIFGCKAYRKIPSTQIPRLERMAPRAEIGYLVGYDASNIFKIWMPEERSVVRARDVEFDEDAFFDPTKPVKIRVREAIEEEDWRLSEIETRQPIHEDSDDDIFEILDQNRPSEDEAQGVVDQKGQNKLNHSSDPQDKLNKLNFKLTSTTSFDNRASRLPTPSSPDFVHRQEVVAHTGTEEEYTTPMTTERSDVGPEEQESVRLLTPEPNPSLGARDFDAEASEQLQIEAAREPIEQASRANEISATLSETNIVSGRRKRRAPRHDDAFVYFTSAFALGRALQDERKSVPEVRLHRDELPSEPQSWQEMLKLPEAYREGFIKAAYAEYDSLIEMDTFEKVHWEEARKQENYELLGTRWVFTYKLDSGGYLERYRARLVIRGDMQMTWDETYSATISSKAIRALIALATAFGYKSWQHDLVTAYLNAGVDRDGYFIQMPQGIKGDPNKWLRLKKALYGLKQSPLLWQKEFTKTLLELGFEQVSEEVCLFKNKDGIILFFYVDDVVTLFQPEQEGLAHEIWNKLTKKYKARPLGDLSWFLGTRIIRDEEDRASYLCQDSYIENVAKRYNSDLRKLYPTPCASNLKLTKYDGQASKAFIKLFQQKVGSVIYVAIITRPDVAFIAAKLSEFMQNPSPEHMQAIDRVILYLYKTRFLAICYKRRDFEVAFQAASDASFADNVDRRSSGGFLFKLFGGPIDWSAKKQKTVSTSTTEAELLALSEAAKQLLWWLRFFNAVDFDPEQGPITIDCDNRQTVRAMVKNEAIQTRLRHIDIHNHWLREKVQNKEINVRWIDTNSMPADGLTKPLSTEMHARFVKQLGLVDISHRIRAL</sequence>
<dbReference type="InterPro" id="IPR025724">
    <property type="entry name" value="GAG-pre-integrase_dom"/>
</dbReference>
<gene>
    <name evidence="4" type="ORF">TCE0_009r00422</name>
</gene>
<feature type="compositionally biased region" description="Polar residues" evidence="2">
    <location>
        <begin position="853"/>
        <end position="862"/>
    </location>
</feature>
<dbReference type="GO" id="GO:0015074">
    <property type="term" value="P:DNA integration"/>
    <property type="evidence" value="ECO:0007669"/>
    <property type="project" value="InterPro"/>
</dbReference>
<dbReference type="InterPro" id="IPR001584">
    <property type="entry name" value="Integrase_cat-core"/>
</dbReference>
<evidence type="ECO:0000256" key="2">
    <source>
        <dbReference type="SAM" id="MobiDB-lite"/>
    </source>
</evidence>
<keyword evidence="5" id="KW-1185">Reference proteome</keyword>
<evidence type="ECO:0000259" key="3">
    <source>
        <dbReference type="PROSITE" id="PS50994"/>
    </source>
</evidence>
<dbReference type="Gene3D" id="3.30.420.10">
    <property type="entry name" value="Ribonuclease H-like superfamily/Ribonuclease H"/>
    <property type="match status" value="1"/>
</dbReference>
<dbReference type="SUPFAM" id="SSF56672">
    <property type="entry name" value="DNA/RNA polymerases"/>
    <property type="match status" value="1"/>
</dbReference>
<dbReference type="InterPro" id="IPR057670">
    <property type="entry name" value="SH3_retrovirus"/>
</dbReference>
<dbReference type="InterPro" id="IPR013103">
    <property type="entry name" value="RVT_2"/>
</dbReference>
<dbReference type="EMBL" id="DF933805">
    <property type="protein sequence ID" value="GAM33493.1"/>
    <property type="molecule type" value="Genomic_DNA"/>
</dbReference>
<dbReference type="Pfam" id="PF13976">
    <property type="entry name" value="gag_pre-integrs"/>
    <property type="match status" value="1"/>
</dbReference>
<feature type="region of interest" description="Disordered" evidence="2">
    <location>
        <begin position="906"/>
        <end position="941"/>
    </location>
</feature>
<feature type="compositionally biased region" description="Polar residues" evidence="2">
    <location>
        <begin position="252"/>
        <end position="262"/>
    </location>
</feature>
<dbReference type="CDD" id="cd09272">
    <property type="entry name" value="RNase_HI_RT_Ty1"/>
    <property type="match status" value="1"/>
</dbReference>
<dbReference type="PANTHER" id="PTHR11439:SF438">
    <property type="entry name" value="REVERSE TRANSCRIPTASE TY1_COPIA-TYPE DOMAIN-CONTAINING PROTEIN"/>
    <property type="match status" value="1"/>
</dbReference>
<dbReference type="PANTHER" id="PTHR11439">
    <property type="entry name" value="GAG-POL-RELATED RETROTRANSPOSON"/>
    <property type="match status" value="1"/>
</dbReference>
<dbReference type="PROSITE" id="PS50994">
    <property type="entry name" value="INTEGRASE"/>
    <property type="match status" value="1"/>
</dbReference>
<dbReference type="InterPro" id="IPR012337">
    <property type="entry name" value="RNaseH-like_sf"/>
</dbReference>
<evidence type="ECO:0000313" key="5">
    <source>
        <dbReference type="Proteomes" id="UP000053095"/>
    </source>
</evidence>